<proteinExistence type="predicted"/>
<reference evidence="2 3" key="1">
    <citation type="submission" date="2018-09" db="EMBL/GenBank/DDBJ databases">
        <title>Whole genome sequencing of Microbacterium oryzae strain MB-10T.</title>
        <authorList>
            <person name="Das S.K."/>
        </authorList>
    </citation>
    <scope>NUCLEOTIDE SEQUENCE [LARGE SCALE GENOMIC DNA]</scope>
    <source>
        <strain evidence="2 3">MB-10</strain>
    </source>
</reference>
<dbReference type="OrthoDB" id="2594539at2"/>
<dbReference type="Proteomes" id="UP000422989">
    <property type="component" value="Chromosome"/>
</dbReference>
<dbReference type="InterPro" id="IPR007569">
    <property type="entry name" value="DUF559"/>
</dbReference>
<dbReference type="Pfam" id="PF04480">
    <property type="entry name" value="DUF559"/>
    <property type="match status" value="1"/>
</dbReference>
<dbReference type="AlphaFoldDB" id="A0A6I6DQU5"/>
<organism evidence="2 3">
    <name type="scientific">Microbacterium oryzae</name>
    <dbReference type="NCBI Taxonomy" id="743009"/>
    <lineage>
        <taxon>Bacteria</taxon>
        <taxon>Bacillati</taxon>
        <taxon>Actinomycetota</taxon>
        <taxon>Actinomycetes</taxon>
        <taxon>Micrococcales</taxon>
        <taxon>Microbacteriaceae</taxon>
        <taxon>Microbacterium</taxon>
    </lineage>
</organism>
<accession>A0A6I6DQU5</accession>
<protein>
    <submittedName>
        <fullName evidence="2">DUF559 domain-containing protein</fullName>
    </submittedName>
</protein>
<sequence>MDPTQIAARADAAGGVIRTAALRSAGATARDIRRACESGAVTRLRGGVYTTPHAAAGVLTAAAHGGALCCASELARLGVWVLDSSRLHVAMGGGGHEYTHPECTCLPHWDDPPPGYGRVDVERALVQLARCQGPESFFAAFESAWRLGLLSRRARMSIRARLDARHRWLVDLARADADSGLESILRLRLLRLGIPLRCQVVIRGVGRVDFVLGERIILEVDGRDNHDDATHRHKDLVRDANAAALGYVTLRFDYALVMHDWPRVAAAILRARAVAR</sequence>
<dbReference type="KEGG" id="moj:D7D94_06310"/>
<dbReference type="Gene3D" id="3.40.960.10">
    <property type="entry name" value="VSR Endonuclease"/>
    <property type="match status" value="1"/>
</dbReference>
<evidence type="ECO:0000259" key="1">
    <source>
        <dbReference type="Pfam" id="PF04480"/>
    </source>
</evidence>
<dbReference type="RefSeq" id="WP_156241812.1">
    <property type="nucleotide sequence ID" value="NZ_BAAAZL010000001.1"/>
</dbReference>
<evidence type="ECO:0000313" key="3">
    <source>
        <dbReference type="Proteomes" id="UP000422989"/>
    </source>
</evidence>
<name>A0A6I6DQU5_9MICO</name>
<dbReference type="EMBL" id="CP032550">
    <property type="protein sequence ID" value="QGU27322.1"/>
    <property type="molecule type" value="Genomic_DNA"/>
</dbReference>
<keyword evidence="3" id="KW-1185">Reference proteome</keyword>
<evidence type="ECO:0000313" key="2">
    <source>
        <dbReference type="EMBL" id="QGU27322.1"/>
    </source>
</evidence>
<gene>
    <name evidence="2" type="ORF">D7D94_06310</name>
</gene>
<feature type="domain" description="DUF559" evidence="1">
    <location>
        <begin position="183"/>
        <end position="270"/>
    </location>
</feature>